<dbReference type="AlphaFoldDB" id="A0A9Q1FVY3"/>
<feature type="region of interest" description="Disordered" evidence="7">
    <location>
        <begin position="1"/>
        <end position="23"/>
    </location>
</feature>
<dbReference type="SUPFAM" id="SSF48403">
    <property type="entry name" value="Ankyrin repeat"/>
    <property type="match status" value="1"/>
</dbReference>
<evidence type="ECO:0000256" key="6">
    <source>
        <dbReference type="PROSITE-ProRule" id="PRU00023"/>
    </source>
</evidence>
<dbReference type="PROSITE" id="PS50088">
    <property type="entry name" value="ANK_REPEAT"/>
    <property type="match status" value="3"/>
</dbReference>
<evidence type="ECO:0000256" key="3">
    <source>
        <dbReference type="ARBA" id="ARBA00023043"/>
    </source>
</evidence>
<accession>A0A9Q1FVY3</accession>
<dbReference type="InterPro" id="IPR002110">
    <property type="entry name" value="Ankyrin_rpt"/>
</dbReference>
<organism evidence="9 10">
    <name type="scientific">Synaphobranchus kaupii</name>
    <name type="common">Kaup's arrowtooth eel</name>
    <dbReference type="NCBI Taxonomy" id="118154"/>
    <lineage>
        <taxon>Eukaryota</taxon>
        <taxon>Metazoa</taxon>
        <taxon>Chordata</taxon>
        <taxon>Craniata</taxon>
        <taxon>Vertebrata</taxon>
        <taxon>Euteleostomi</taxon>
        <taxon>Actinopterygii</taxon>
        <taxon>Neopterygii</taxon>
        <taxon>Teleostei</taxon>
        <taxon>Anguilliformes</taxon>
        <taxon>Synaphobranchidae</taxon>
        <taxon>Synaphobranchus</taxon>
    </lineage>
</organism>
<reference evidence="9" key="1">
    <citation type="journal article" date="2023" name="Science">
        <title>Genome structures resolve the early diversification of teleost fishes.</title>
        <authorList>
            <person name="Parey E."/>
            <person name="Louis A."/>
            <person name="Montfort J."/>
            <person name="Bouchez O."/>
            <person name="Roques C."/>
            <person name="Iampietro C."/>
            <person name="Lluch J."/>
            <person name="Castinel A."/>
            <person name="Donnadieu C."/>
            <person name="Desvignes T."/>
            <person name="Floi Bucao C."/>
            <person name="Jouanno E."/>
            <person name="Wen M."/>
            <person name="Mejri S."/>
            <person name="Dirks R."/>
            <person name="Jansen H."/>
            <person name="Henkel C."/>
            <person name="Chen W.J."/>
            <person name="Zahm M."/>
            <person name="Cabau C."/>
            <person name="Klopp C."/>
            <person name="Thompson A.W."/>
            <person name="Robinson-Rechavi M."/>
            <person name="Braasch I."/>
            <person name="Lecointre G."/>
            <person name="Bobe J."/>
            <person name="Postlethwait J.H."/>
            <person name="Berthelot C."/>
            <person name="Roest Crollius H."/>
            <person name="Guiguen Y."/>
        </authorList>
    </citation>
    <scope>NUCLEOTIDE SEQUENCE</scope>
    <source>
        <strain evidence="9">WJC10195</strain>
    </source>
</reference>
<keyword evidence="2" id="KW-0805">Transcription regulation</keyword>
<dbReference type="PANTHER" id="PTHR24124">
    <property type="entry name" value="ANKYRIN REPEAT FAMILY A"/>
    <property type="match status" value="1"/>
</dbReference>
<dbReference type="Pfam" id="PF09310">
    <property type="entry name" value="PD-C2-AF1"/>
    <property type="match status" value="1"/>
</dbReference>
<dbReference type="InterPro" id="IPR047571">
    <property type="entry name" value="OCA"/>
</dbReference>
<dbReference type="PANTHER" id="PTHR24124:SF7">
    <property type="entry name" value="NF-KAPPA-B INHIBITOR DELTA"/>
    <property type="match status" value="1"/>
</dbReference>
<proteinExistence type="predicted"/>
<keyword evidence="4" id="KW-0010">Activator</keyword>
<evidence type="ECO:0000313" key="9">
    <source>
        <dbReference type="EMBL" id="KAJ8368233.1"/>
    </source>
</evidence>
<evidence type="ECO:0000259" key="8">
    <source>
        <dbReference type="PROSITE" id="PS52003"/>
    </source>
</evidence>
<dbReference type="PRINTS" id="PR01415">
    <property type="entry name" value="ANKYRIN"/>
</dbReference>
<evidence type="ECO:0000256" key="7">
    <source>
        <dbReference type="SAM" id="MobiDB-lite"/>
    </source>
</evidence>
<dbReference type="GO" id="GO:0010468">
    <property type="term" value="P:regulation of gene expression"/>
    <property type="evidence" value="ECO:0007669"/>
    <property type="project" value="TreeGrafter"/>
</dbReference>
<protein>
    <recommendedName>
        <fullName evidence="8">OCA domain-containing protein</fullName>
    </recommendedName>
</protein>
<evidence type="ECO:0000313" key="10">
    <source>
        <dbReference type="Proteomes" id="UP001152622"/>
    </source>
</evidence>
<gene>
    <name evidence="9" type="ORF">SKAU_G00082610</name>
</gene>
<keyword evidence="1" id="KW-0677">Repeat</keyword>
<dbReference type="Proteomes" id="UP001152622">
    <property type="component" value="Chromosome 3"/>
</dbReference>
<dbReference type="InterPro" id="IPR036770">
    <property type="entry name" value="Ankyrin_rpt-contain_sf"/>
</dbReference>
<dbReference type="EMBL" id="JAINUF010000003">
    <property type="protein sequence ID" value="KAJ8368233.1"/>
    <property type="molecule type" value="Genomic_DNA"/>
</dbReference>
<dbReference type="GO" id="GO:0005634">
    <property type="term" value="C:nucleus"/>
    <property type="evidence" value="ECO:0007669"/>
    <property type="project" value="TreeGrafter"/>
</dbReference>
<dbReference type="OrthoDB" id="194358at2759"/>
<feature type="domain" description="OCA" evidence="8">
    <location>
        <begin position="19"/>
        <end position="41"/>
    </location>
</feature>
<evidence type="ECO:0000256" key="4">
    <source>
        <dbReference type="ARBA" id="ARBA00023159"/>
    </source>
</evidence>
<name>A0A9Q1FVY3_SYNKA</name>
<dbReference type="PROSITE" id="PS52003">
    <property type="entry name" value="OCA"/>
    <property type="match status" value="1"/>
</dbReference>
<dbReference type="FunFam" id="1.25.40.20:FF:000097">
    <property type="entry name" value="NF-kappa-B inhibitor zeta isoform X1"/>
    <property type="match status" value="1"/>
</dbReference>
<feature type="repeat" description="ANK" evidence="6">
    <location>
        <begin position="452"/>
        <end position="488"/>
    </location>
</feature>
<dbReference type="GO" id="GO:0003677">
    <property type="term" value="F:DNA binding"/>
    <property type="evidence" value="ECO:0007669"/>
    <property type="project" value="InterPro"/>
</dbReference>
<feature type="repeat" description="ANK" evidence="6">
    <location>
        <begin position="319"/>
        <end position="351"/>
    </location>
</feature>
<dbReference type="Gene3D" id="1.25.40.20">
    <property type="entry name" value="Ankyrin repeat-containing domain"/>
    <property type="match status" value="1"/>
</dbReference>
<feature type="repeat" description="ANK" evidence="6">
    <location>
        <begin position="286"/>
        <end position="318"/>
    </location>
</feature>
<dbReference type="SMART" id="SM00248">
    <property type="entry name" value="ANK"/>
    <property type="match status" value="6"/>
</dbReference>
<keyword evidence="10" id="KW-1185">Reference proteome</keyword>
<comment type="caution">
    <text evidence="9">The sequence shown here is derived from an EMBL/GenBank/DDBJ whole genome shotgun (WGS) entry which is preliminary data.</text>
</comment>
<keyword evidence="5" id="KW-0804">Transcription</keyword>
<evidence type="ECO:0000256" key="1">
    <source>
        <dbReference type="ARBA" id="ARBA00022737"/>
    </source>
</evidence>
<dbReference type="GO" id="GO:0070974">
    <property type="term" value="F:POU domain binding"/>
    <property type="evidence" value="ECO:0007669"/>
    <property type="project" value="InterPro"/>
</dbReference>
<dbReference type="PROSITE" id="PS50297">
    <property type="entry name" value="ANK_REP_REGION"/>
    <property type="match status" value="3"/>
</dbReference>
<evidence type="ECO:0000256" key="5">
    <source>
        <dbReference type="ARBA" id="ARBA00023163"/>
    </source>
</evidence>
<dbReference type="Pfam" id="PF12796">
    <property type="entry name" value="Ank_2"/>
    <property type="match status" value="2"/>
</dbReference>
<sequence>MRDKLPIINPVPSPEQPCPRPYQGVRVKDSVKELLQRKRRANFNNSKTTPPTAVVFPNTMLSSHPQIGASGLFEVGGGVSDMPAVENGAFCTGWIAQSAPAALQPVAHWSCQEPLPHDPSGPAHTTDMYVQPMCPSYAVVGPSSMLTYTHTPLFANFGARAPASTSLPQMDLPADAPVAYIPWAQPLATVSTTAVQCAPGAGPFSGPQLVSLPAPLPFPEPDPLQLEQARAMVSNLPLERLLEEDDDGDTILHIYAAKEMREYVCAAAEKLRRLNRLCRIDAREHHGKTPLLVAVTTNQPHIACDLIRLGADINAADNRGQTALHMAAKYGYPEVIQVLVSRASTLDLKVFDFEGHSPLHCAVLSHNRLHQETQRNAKVQVKSVEELEQGKSKVMDCIRLLLQAGSCLSAQDIKSNKSVLHLAVQAGNYSLLRFFLEVNAGTVPDFINMKAHGNTALHMAAALQCESQRETIVRLLLAHGADPGLRNLDNEQPANLLPPGAAGEMVPLPYLFAFLLSVWIHVTLPDKRAAQKGQIA</sequence>
<evidence type="ECO:0000256" key="2">
    <source>
        <dbReference type="ARBA" id="ARBA00023015"/>
    </source>
</evidence>
<feature type="compositionally biased region" description="Pro residues" evidence="7">
    <location>
        <begin position="9"/>
        <end position="20"/>
    </location>
</feature>
<keyword evidence="3 6" id="KW-0040">ANK repeat</keyword>
<dbReference type="InterPro" id="IPR015389">
    <property type="entry name" value="PD-C2-AF1"/>
</dbReference>